<feature type="compositionally biased region" description="Polar residues" evidence="4">
    <location>
        <begin position="307"/>
        <end position="327"/>
    </location>
</feature>
<proteinExistence type="predicted"/>
<evidence type="ECO:0000256" key="3">
    <source>
        <dbReference type="ARBA" id="ARBA00023242"/>
    </source>
</evidence>
<feature type="region of interest" description="Disordered" evidence="4">
    <location>
        <begin position="241"/>
        <end position="370"/>
    </location>
</feature>
<comment type="caution">
    <text evidence="6">The sequence shown here is derived from an EMBL/GenBank/DDBJ whole genome shotgun (WGS) entry which is preliminary data.</text>
</comment>
<evidence type="ECO:0000259" key="5">
    <source>
        <dbReference type="PROSITE" id="PS50217"/>
    </source>
</evidence>
<feature type="region of interest" description="Disordered" evidence="4">
    <location>
        <begin position="33"/>
        <end position="60"/>
    </location>
</feature>
<dbReference type="Pfam" id="PF00170">
    <property type="entry name" value="bZIP_1"/>
    <property type="match status" value="1"/>
</dbReference>
<keyword evidence="3" id="KW-0539">Nucleus</keyword>
<dbReference type="InterPro" id="IPR046347">
    <property type="entry name" value="bZIP_sf"/>
</dbReference>
<dbReference type="Gene3D" id="1.20.5.170">
    <property type="match status" value="1"/>
</dbReference>
<dbReference type="PANTHER" id="PTHR40621:SF6">
    <property type="entry name" value="AP-1-LIKE TRANSCRIPTION FACTOR YAP1-RELATED"/>
    <property type="match status" value="1"/>
</dbReference>
<feature type="compositionally biased region" description="Low complexity" evidence="4">
    <location>
        <begin position="412"/>
        <end position="435"/>
    </location>
</feature>
<feature type="compositionally biased region" description="Low complexity" evidence="4">
    <location>
        <begin position="467"/>
        <end position="482"/>
    </location>
</feature>
<feature type="compositionally biased region" description="Polar residues" evidence="4">
    <location>
        <begin position="349"/>
        <end position="370"/>
    </location>
</feature>
<protein>
    <recommendedName>
        <fullName evidence="5">BZIP domain-containing protein</fullName>
    </recommendedName>
</protein>
<dbReference type="EMBL" id="JBFMKM010000005">
    <property type="protein sequence ID" value="KAL1306179.1"/>
    <property type="molecule type" value="Genomic_DNA"/>
</dbReference>
<dbReference type="SMART" id="SM00338">
    <property type="entry name" value="BRLZ"/>
    <property type="match status" value="1"/>
</dbReference>
<sequence>MAGQTSPDDQFNPYLSSTQQDLLMAALTSNDYSNKHNAAKSDNINNNPQIKRSNSDPRREKAFVAPSYMDSLNSFDASNDNTVDASSFANFDFDDTSPYLDYLDGDTSLNFDSNDLGGEDMFGSVPAPQTDSSESDKGDRSDKRKSPDEADDDDDDGDAKRREGDDKSAKKPGRKPLTSEPTTKRKAQNRAAQRAFRERKEKHLKDLETKVESLSKASEADRQENGVLRAQVERLQAELREYKKRMSMTSTGVSQSPPSVSRFDSRSNSKPGSDFQFDFPAFGNLPGSHLFDAQTKRDNVSSAAGAVSQNNQPARQASQGKYQSPRTSAAQQQNSSISQIPPSNHSSRHGSMNGQKSVSPVDGFNSTLPQMTSSLFTPSIMNDSSNDYGFSKKVTASPQHMDHGGDSNSGISRAFRFNSGSASSNNASPSVSSLSQFNPNSSCGTSPESSHESPPADVGKPKDNLDTYSFNSNPTNSNTFANLNSGNTNPSTDFNFDWLANQNGGQFDPVLFGDYRDSQEAVIGDGDFNNGFFNDAFPYDIGSPLNFDLNSPKVQTQQPMSASKSLLAEVEKARDGGDDDMLLPTDPSYIQQVQQVSQKEKVPYETAEKMLNCKTIWTQLQQNPDFQDGKFDLDSLCAELRAKAKCSESGVTVPSTYVDAAFKKLSNGAQEAKQQGKAFPQFTGGDDYLFQRNSVDEALRKLGSGL</sequence>
<organism evidence="6 7">
    <name type="scientific">Neodothiora populina</name>
    <dbReference type="NCBI Taxonomy" id="2781224"/>
    <lineage>
        <taxon>Eukaryota</taxon>
        <taxon>Fungi</taxon>
        <taxon>Dikarya</taxon>
        <taxon>Ascomycota</taxon>
        <taxon>Pezizomycotina</taxon>
        <taxon>Dothideomycetes</taxon>
        <taxon>Dothideomycetidae</taxon>
        <taxon>Dothideales</taxon>
        <taxon>Dothioraceae</taxon>
        <taxon>Neodothiora</taxon>
    </lineage>
</organism>
<dbReference type="PROSITE" id="PS00036">
    <property type="entry name" value="BZIP_BASIC"/>
    <property type="match status" value="1"/>
</dbReference>
<dbReference type="InterPro" id="IPR013910">
    <property type="entry name" value="TF_PAP1"/>
</dbReference>
<evidence type="ECO:0000256" key="4">
    <source>
        <dbReference type="SAM" id="MobiDB-lite"/>
    </source>
</evidence>
<dbReference type="Gene3D" id="1.10.238.100">
    <property type="entry name" value="YAP1 redox domain. Chain B"/>
    <property type="match status" value="1"/>
</dbReference>
<dbReference type="InterPro" id="IPR004827">
    <property type="entry name" value="bZIP"/>
</dbReference>
<feature type="compositionally biased region" description="Polar residues" evidence="4">
    <location>
        <begin position="247"/>
        <end position="259"/>
    </location>
</feature>
<dbReference type="CDD" id="cd14688">
    <property type="entry name" value="bZIP_YAP"/>
    <property type="match status" value="1"/>
</dbReference>
<reference evidence="6 7" key="1">
    <citation type="submission" date="2024-07" db="EMBL/GenBank/DDBJ databases">
        <title>Draft sequence of the Neodothiora populina.</title>
        <authorList>
            <person name="Drown D.D."/>
            <person name="Schuette U.S."/>
            <person name="Buechlein A.B."/>
            <person name="Rusch D.R."/>
            <person name="Winton L.W."/>
            <person name="Adams G.A."/>
        </authorList>
    </citation>
    <scope>NUCLEOTIDE SEQUENCE [LARGE SCALE GENOMIC DNA]</scope>
    <source>
        <strain evidence="6 7">CPC 39397</strain>
    </source>
</reference>
<feature type="domain" description="BZIP" evidence="5">
    <location>
        <begin position="179"/>
        <end position="242"/>
    </location>
</feature>
<dbReference type="RefSeq" id="XP_069202452.1">
    <property type="nucleotide sequence ID" value="XM_069343900.1"/>
</dbReference>
<dbReference type="PROSITE" id="PS50217">
    <property type="entry name" value="BZIP"/>
    <property type="match status" value="1"/>
</dbReference>
<feature type="compositionally biased region" description="Polar residues" evidence="4">
    <location>
        <begin position="33"/>
        <end position="52"/>
    </location>
</feature>
<comment type="subcellular location">
    <subcellularLocation>
        <location evidence="2">Cytoplasm</location>
    </subcellularLocation>
    <subcellularLocation>
        <location evidence="1">Nucleus</location>
    </subcellularLocation>
</comment>
<dbReference type="Pfam" id="PF08601">
    <property type="entry name" value="PAP1"/>
    <property type="match status" value="3"/>
</dbReference>
<dbReference type="InterPro" id="IPR050936">
    <property type="entry name" value="AP-1-like"/>
</dbReference>
<dbReference type="SUPFAM" id="SSF57959">
    <property type="entry name" value="Leucine zipper domain"/>
    <property type="match status" value="1"/>
</dbReference>
<feature type="region of interest" description="Disordered" evidence="4">
    <location>
        <begin position="102"/>
        <end position="227"/>
    </location>
</feature>
<feature type="region of interest" description="Disordered" evidence="4">
    <location>
        <begin position="391"/>
        <end position="486"/>
    </location>
</feature>
<accession>A0ABR3PJ59</accession>
<evidence type="ECO:0000256" key="1">
    <source>
        <dbReference type="ARBA" id="ARBA00004123"/>
    </source>
</evidence>
<gene>
    <name evidence="6" type="ORF">AAFC00_004281</name>
</gene>
<feature type="compositionally biased region" description="Basic and acidic residues" evidence="4">
    <location>
        <begin position="195"/>
        <end position="224"/>
    </location>
</feature>
<feature type="compositionally biased region" description="Basic and acidic residues" evidence="4">
    <location>
        <begin position="158"/>
        <end position="169"/>
    </location>
</feature>
<dbReference type="InterPro" id="IPR023167">
    <property type="entry name" value="Yap1_redox_dom_sf"/>
</dbReference>
<feature type="compositionally biased region" description="Low complexity" evidence="4">
    <location>
        <begin position="328"/>
        <end position="345"/>
    </location>
</feature>
<evidence type="ECO:0000313" key="7">
    <source>
        <dbReference type="Proteomes" id="UP001562354"/>
    </source>
</evidence>
<dbReference type="SUPFAM" id="SSF111430">
    <property type="entry name" value="YAP1 redox domain"/>
    <property type="match status" value="1"/>
</dbReference>
<evidence type="ECO:0000313" key="6">
    <source>
        <dbReference type="EMBL" id="KAL1306179.1"/>
    </source>
</evidence>
<keyword evidence="7" id="KW-1185">Reference proteome</keyword>
<dbReference type="Proteomes" id="UP001562354">
    <property type="component" value="Unassembled WGS sequence"/>
</dbReference>
<name>A0ABR3PJ59_9PEZI</name>
<evidence type="ECO:0000256" key="2">
    <source>
        <dbReference type="ARBA" id="ARBA00004496"/>
    </source>
</evidence>
<dbReference type="PANTHER" id="PTHR40621">
    <property type="entry name" value="TRANSCRIPTION FACTOR KAPC-RELATED"/>
    <property type="match status" value="1"/>
</dbReference>
<feature type="compositionally biased region" description="Polar residues" evidence="4">
    <location>
        <begin position="436"/>
        <end position="448"/>
    </location>
</feature>
<dbReference type="GeneID" id="95977981"/>
<feature type="compositionally biased region" description="Basic and acidic residues" evidence="4">
    <location>
        <begin position="134"/>
        <end position="148"/>
    </location>
</feature>